<keyword evidence="2" id="KW-0285">Flavoprotein</keyword>
<evidence type="ECO:0000259" key="3">
    <source>
        <dbReference type="PROSITE" id="PS00623"/>
    </source>
</evidence>
<dbReference type="InterPro" id="IPR036188">
    <property type="entry name" value="FAD/NAD-bd_sf"/>
</dbReference>
<dbReference type="EMBL" id="JBBBZM010000016">
    <property type="protein sequence ID" value="KAL0638938.1"/>
    <property type="molecule type" value="Genomic_DNA"/>
</dbReference>
<dbReference type="SUPFAM" id="SSF54373">
    <property type="entry name" value="FAD-linked reductases, C-terminal domain"/>
    <property type="match status" value="1"/>
</dbReference>
<sequence>MTTEPQTFLAGRHQSLTIGRALGGSSLLNGMMFDRGSPGDYDMWEELGNEGWGWKDLLPYFKKSETFTPPKPEHVKEFGITYDPSAHGTTGYVQSGYPNFIYPQNKNFQDALISLGVSQSKDQAGSALGVFWSPNTIDPKNMTRSYSRSAYYDKFTGRKNLHVMTSRHVTKLLTKTGGSKGVKVTGIEFVEPGKSKVYVVRANKEYIVSAGSIHTPQILQLSGIGQKSLLKSLGIPVVVNLPGVGQNFQDHPFGTTSLELNNVEHSIWDLDRNATWDALQKDLFYASREGAWTAGGPNSVAFLPLSTWTDRSEELIASYASQTAGQYLRNNSDPAVTAGHNAQRKIMLKYLATDKIAAMEFIWLSGSARRFQMPLAISAQHPFSRGHIEINTTDPLARPVLDLRTGSNPVDLDLFIEAFRYNRRIIQTPAIQALAPNELTPGLLLQSDEELRDYAKNIISTMFHPSGTSAMQPRKLGGVVNNKLQVYGITNLRIVDASIIPMTPATHIVSTVYAIAEKAADMIKAANFV</sequence>
<dbReference type="PIRSF" id="PIRSF000137">
    <property type="entry name" value="Alcohol_oxidase"/>
    <property type="match status" value="1"/>
</dbReference>
<dbReference type="PANTHER" id="PTHR11552:SF115">
    <property type="entry name" value="DEHYDROGENASE XPTC-RELATED"/>
    <property type="match status" value="1"/>
</dbReference>
<protein>
    <recommendedName>
        <fullName evidence="3 4">Glucose-methanol-choline oxidoreductase N-terminal domain-containing protein</fullName>
    </recommendedName>
</protein>
<proteinExistence type="inferred from homology"/>
<dbReference type="InterPro" id="IPR000172">
    <property type="entry name" value="GMC_OxRdtase_N"/>
</dbReference>
<dbReference type="Proteomes" id="UP001447188">
    <property type="component" value="Unassembled WGS sequence"/>
</dbReference>
<gene>
    <name evidence="5" type="ORF">Q9L58_001989</name>
</gene>
<dbReference type="PROSITE" id="PS00623">
    <property type="entry name" value="GMC_OXRED_1"/>
    <property type="match status" value="1"/>
</dbReference>
<evidence type="ECO:0000256" key="1">
    <source>
        <dbReference type="ARBA" id="ARBA00010790"/>
    </source>
</evidence>
<comment type="caution">
    <text evidence="5">The sequence shown here is derived from an EMBL/GenBank/DDBJ whole genome shotgun (WGS) entry which is preliminary data.</text>
</comment>
<dbReference type="Gene3D" id="3.30.560.10">
    <property type="entry name" value="Glucose Oxidase, domain 3"/>
    <property type="match status" value="1"/>
</dbReference>
<keyword evidence="2" id="KW-0274">FAD</keyword>
<comment type="similarity">
    <text evidence="1 2">Belongs to the GMC oxidoreductase family.</text>
</comment>
<name>A0ABR3GSN7_9PEZI</name>
<dbReference type="InterPro" id="IPR012132">
    <property type="entry name" value="GMC_OxRdtase"/>
</dbReference>
<dbReference type="Pfam" id="PF05199">
    <property type="entry name" value="GMC_oxred_C"/>
    <property type="match status" value="1"/>
</dbReference>
<dbReference type="SUPFAM" id="SSF51905">
    <property type="entry name" value="FAD/NAD(P)-binding domain"/>
    <property type="match status" value="1"/>
</dbReference>
<feature type="domain" description="Glucose-methanol-choline oxidoreductase N-terminal" evidence="4">
    <location>
        <begin position="211"/>
        <end position="225"/>
    </location>
</feature>
<dbReference type="InterPro" id="IPR007867">
    <property type="entry name" value="GMC_OxRtase_C"/>
</dbReference>
<dbReference type="PROSITE" id="PS00624">
    <property type="entry name" value="GMC_OXRED_2"/>
    <property type="match status" value="1"/>
</dbReference>
<organism evidence="5 6">
    <name type="scientific">Discina gigas</name>
    <dbReference type="NCBI Taxonomy" id="1032678"/>
    <lineage>
        <taxon>Eukaryota</taxon>
        <taxon>Fungi</taxon>
        <taxon>Dikarya</taxon>
        <taxon>Ascomycota</taxon>
        <taxon>Pezizomycotina</taxon>
        <taxon>Pezizomycetes</taxon>
        <taxon>Pezizales</taxon>
        <taxon>Discinaceae</taxon>
        <taxon>Discina</taxon>
    </lineage>
</organism>
<dbReference type="Pfam" id="PF00732">
    <property type="entry name" value="GMC_oxred_N"/>
    <property type="match status" value="1"/>
</dbReference>
<evidence type="ECO:0000259" key="4">
    <source>
        <dbReference type="PROSITE" id="PS00624"/>
    </source>
</evidence>
<evidence type="ECO:0000256" key="2">
    <source>
        <dbReference type="RuleBase" id="RU003968"/>
    </source>
</evidence>
<evidence type="ECO:0000313" key="6">
    <source>
        <dbReference type="Proteomes" id="UP001447188"/>
    </source>
</evidence>
<reference evidence="5 6" key="1">
    <citation type="submission" date="2024-02" db="EMBL/GenBank/DDBJ databases">
        <title>Discinaceae phylogenomics.</title>
        <authorList>
            <person name="Dirks A.C."/>
            <person name="James T.Y."/>
        </authorList>
    </citation>
    <scope>NUCLEOTIDE SEQUENCE [LARGE SCALE GENOMIC DNA]</scope>
    <source>
        <strain evidence="5 6">ACD0624</strain>
    </source>
</reference>
<feature type="domain" description="Glucose-methanol-choline oxidoreductase N-terminal" evidence="3">
    <location>
        <begin position="19"/>
        <end position="42"/>
    </location>
</feature>
<accession>A0ABR3GSN7</accession>
<evidence type="ECO:0000313" key="5">
    <source>
        <dbReference type="EMBL" id="KAL0638938.1"/>
    </source>
</evidence>
<keyword evidence="6" id="KW-1185">Reference proteome</keyword>
<dbReference type="PANTHER" id="PTHR11552">
    <property type="entry name" value="GLUCOSE-METHANOL-CHOLINE GMC OXIDOREDUCTASE"/>
    <property type="match status" value="1"/>
</dbReference>
<dbReference type="Gene3D" id="3.50.50.60">
    <property type="entry name" value="FAD/NAD(P)-binding domain"/>
    <property type="match status" value="1"/>
</dbReference>